<dbReference type="Gene3D" id="3.10.180.10">
    <property type="entry name" value="2,3-Dihydroxybiphenyl 1,2-Dioxygenase, domain 1"/>
    <property type="match status" value="1"/>
</dbReference>
<protein>
    <submittedName>
        <fullName evidence="3">Fosfomycin resistance protein FosX</fullName>
    </submittedName>
</protein>
<evidence type="ECO:0000313" key="4">
    <source>
        <dbReference type="Proteomes" id="UP000049983"/>
    </source>
</evidence>
<evidence type="ECO:0000313" key="3">
    <source>
        <dbReference type="EMBL" id="CTQ66437.1"/>
    </source>
</evidence>
<feature type="domain" description="VOC" evidence="2">
    <location>
        <begin position="4"/>
        <end position="122"/>
    </location>
</feature>
<dbReference type="InterPro" id="IPR051332">
    <property type="entry name" value="Fosfomycin_Res_Enzymes"/>
</dbReference>
<gene>
    <name evidence="3" type="primary">fosX</name>
    <name evidence="3" type="ORF">LA5096_01100</name>
</gene>
<sequence>MSSGLSHITFIVSDLERMSQILTDVLDGREVYASGENTFSLSPEKFFLVGDIWIAIMQGTSLPERSYNHVAFKIQESEFETRLDAIGRLGLECKPPRHRTDGEGRSIYFYDHDNHLFELHTGTLEMRLENYSRILQKRRATQ</sequence>
<dbReference type="GeneID" id="97668532"/>
<dbReference type="GO" id="GO:0046872">
    <property type="term" value="F:metal ion binding"/>
    <property type="evidence" value="ECO:0007669"/>
    <property type="project" value="UniProtKB-KW"/>
</dbReference>
<dbReference type="InterPro" id="IPR037434">
    <property type="entry name" value="FosX"/>
</dbReference>
<evidence type="ECO:0000256" key="1">
    <source>
        <dbReference type="ARBA" id="ARBA00022723"/>
    </source>
</evidence>
<proteinExistence type="predicted"/>
<dbReference type="STRING" id="311410.LA5095_02244"/>
<dbReference type="InterPro" id="IPR037523">
    <property type="entry name" value="VOC_core"/>
</dbReference>
<dbReference type="PANTHER" id="PTHR36113">
    <property type="entry name" value="LYASE, PUTATIVE-RELATED-RELATED"/>
    <property type="match status" value="1"/>
</dbReference>
<name>A0A0M6ZVY8_9HYPH</name>
<dbReference type="InterPro" id="IPR004360">
    <property type="entry name" value="Glyas_Fos-R_dOase_dom"/>
</dbReference>
<keyword evidence="1" id="KW-0479">Metal-binding</keyword>
<dbReference type="CDD" id="cd08364">
    <property type="entry name" value="FosX"/>
    <property type="match status" value="1"/>
</dbReference>
<dbReference type="Pfam" id="PF00903">
    <property type="entry name" value="Glyoxalase"/>
    <property type="match status" value="1"/>
</dbReference>
<accession>A0A0M6ZVY8</accession>
<dbReference type="SUPFAM" id="SSF54593">
    <property type="entry name" value="Glyoxalase/Bleomycin resistance protein/Dihydroxybiphenyl dioxygenase"/>
    <property type="match status" value="1"/>
</dbReference>
<dbReference type="Proteomes" id="UP000049983">
    <property type="component" value="Unassembled WGS sequence"/>
</dbReference>
<dbReference type="PANTHER" id="PTHR36113:SF6">
    <property type="entry name" value="FOSFOMYCIN RESISTANCE PROTEIN FOSX"/>
    <property type="match status" value="1"/>
</dbReference>
<dbReference type="PROSITE" id="PS51819">
    <property type="entry name" value="VOC"/>
    <property type="match status" value="1"/>
</dbReference>
<organism evidence="3 4">
    <name type="scientific">Roseibium album</name>
    <dbReference type="NCBI Taxonomy" id="311410"/>
    <lineage>
        <taxon>Bacteria</taxon>
        <taxon>Pseudomonadati</taxon>
        <taxon>Pseudomonadota</taxon>
        <taxon>Alphaproteobacteria</taxon>
        <taxon>Hyphomicrobiales</taxon>
        <taxon>Stappiaceae</taxon>
        <taxon>Roseibium</taxon>
    </lineage>
</organism>
<dbReference type="AlphaFoldDB" id="A0A0M6ZVY8"/>
<dbReference type="EMBL" id="CXWC01000002">
    <property type="protein sequence ID" value="CTQ66437.1"/>
    <property type="molecule type" value="Genomic_DNA"/>
</dbReference>
<keyword evidence="4" id="KW-1185">Reference proteome</keyword>
<dbReference type="RefSeq" id="WP_055114916.1">
    <property type="nucleotide sequence ID" value="NZ_CXWA01000002.1"/>
</dbReference>
<dbReference type="InterPro" id="IPR029068">
    <property type="entry name" value="Glyas_Bleomycin-R_OHBP_Dase"/>
</dbReference>
<evidence type="ECO:0000259" key="2">
    <source>
        <dbReference type="PROSITE" id="PS51819"/>
    </source>
</evidence>
<reference evidence="4" key="1">
    <citation type="submission" date="2015-07" db="EMBL/GenBank/DDBJ databases">
        <authorList>
            <person name="Rodrigo-Torres Lidia"/>
            <person name="Arahal R.David."/>
        </authorList>
    </citation>
    <scope>NUCLEOTIDE SEQUENCE [LARGE SCALE GENOMIC DNA]</scope>
    <source>
        <strain evidence="4">CECT 5096</strain>
    </source>
</reference>
<dbReference type="NCBIfam" id="NF000222">
    <property type="entry name" value="FosX"/>
    <property type="match status" value="1"/>
</dbReference>
<dbReference type="OrthoDB" id="9792626at2"/>